<keyword evidence="3" id="KW-1185">Reference proteome</keyword>
<feature type="compositionally biased region" description="Low complexity" evidence="1">
    <location>
        <begin position="135"/>
        <end position="151"/>
    </location>
</feature>
<name>A0ABN7STK9_OIKDI</name>
<evidence type="ECO:0000313" key="3">
    <source>
        <dbReference type="Proteomes" id="UP001158576"/>
    </source>
</evidence>
<evidence type="ECO:0000313" key="2">
    <source>
        <dbReference type="EMBL" id="CAG5104367.1"/>
    </source>
</evidence>
<reference evidence="2 3" key="1">
    <citation type="submission" date="2021-04" db="EMBL/GenBank/DDBJ databases">
        <authorList>
            <person name="Bliznina A."/>
        </authorList>
    </citation>
    <scope>NUCLEOTIDE SEQUENCE [LARGE SCALE GENOMIC DNA]</scope>
</reference>
<organism evidence="2 3">
    <name type="scientific">Oikopleura dioica</name>
    <name type="common">Tunicate</name>
    <dbReference type="NCBI Taxonomy" id="34765"/>
    <lineage>
        <taxon>Eukaryota</taxon>
        <taxon>Metazoa</taxon>
        <taxon>Chordata</taxon>
        <taxon>Tunicata</taxon>
        <taxon>Appendicularia</taxon>
        <taxon>Copelata</taxon>
        <taxon>Oikopleuridae</taxon>
        <taxon>Oikopleura</taxon>
    </lineage>
</organism>
<evidence type="ECO:0000256" key="1">
    <source>
        <dbReference type="SAM" id="MobiDB-lite"/>
    </source>
</evidence>
<dbReference type="EMBL" id="OU015566">
    <property type="protein sequence ID" value="CAG5104367.1"/>
    <property type="molecule type" value="Genomic_DNA"/>
</dbReference>
<accession>A0ABN7STK9</accession>
<sequence>MRQSPRSRSRSLRSLIDDHDAYHQCRVEADEKQKVCTDPCGDCHKNCNVAHHEDKLKCDQIQNHQEHQKCMKEANNAHHACNDKCHCIDSCEHRYVTEHNRCDAIDNDPALEQLCRDNAWELLDNCMKSNCGQPATTTSFPTTTQPTTTTTGEGSGDMWFEEEPLFL</sequence>
<gene>
    <name evidence="2" type="ORF">OKIOD_LOCUS9983</name>
</gene>
<feature type="region of interest" description="Disordered" evidence="1">
    <location>
        <begin position="135"/>
        <end position="156"/>
    </location>
</feature>
<protein>
    <submittedName>
        <fullName evidence="2">Oidioi.mRNA.OKI2018_I69.chr1.g1218.t1.cds</fullName>
    </submittedName>
</protein>
<proteinExistence type="predicted"/>
<dbReference type="Proteomes" id="UP001158576">
    <property type="component" value="Chromosome 1"/>
</dbReference>